<organism evidence="1 2">
    <name type="scientific">Roseomonas indoligenes</name>
    <dbReference type="NCBI Taxonomy" id="2820811"/>
    <lineage>
        <taxon>Bacteria</taxon>
        <taxon>Pseudomonadati</taxon>
        <taxon>Pseudomonadota</taxon>
        <taxon>Alphaproteobacteria</taxon>
        <taxon>Acetobacterales</taxon>
        <taxon>Roseomonadaceae</taxon>
        <taxon>Roseomonas</taxon>
    </lineage>
</organism>
<proteinExistence type="predicted"/>
<comment type="caution">
    <text evidence="1">The sequence shown here is derived from an EMBL/GenBank/DDBJ whole genome shotgun (WGS) entry which is preliminary data.</text>
</comment>
<evidence type="ECO:0000313" key="1">
    <source>
        <dbReference type="EMBL" id="MBP0492225.1"/>
    </source>
</evidence>
<dbReference type="Proteomes" id="UP000677537">
    <property type="component" value="Unassembled WGS sequence"/>
</dbReference>
<name>A0A940MWE3_9PROT</name>
<protein>
    <submittedName>
        <fullName evidence="1">Uncharacterized protein</fullName>
    </submittedName>
</protein>
<reference evidence="1" key="1">
    <citation type="submission" date="2021-03" db="EMBL/GenBank/DDBJ databases">
        <authorList>
            <person name="So Y."/>
        </authorList>
    </citation>
    <scope>NUCLEOTIDE SEQUENCE</scope>
    <source>
        <strain evidence="1">SG15</strain>
    </source>
</reference>
<dbReference type="AlphaFoldDB" id="A0A940MWE3"/>
<accession>A0A940MWE3</accession>
<keyword evidence="2" id="KW-1185">Reference proteome</keyword>
<dbReference type="RefSeq" id="WP_209371626.1">
    <property type="nucleotide sequence ID" value="NZ_JAGIZA010000003.1"/>
</dbReference>
<sequence length="64" mass="7079">MPDMEPTTPTRADRIRQALDDVLMQLTTKDHRPAEQIAEDIIYRLNEAKSRPLAAGTTSGQGGE</sequence>
<gene>
    <name evidence="1" type="ORF">J5Y10_05465</name>
</gene>
<dbReference type="EMBL" id="JAGIZA010000003">
    <property type="protein sequence ID" value="MBP0492225.1"/>
    <property type="molecule type" value="Genomic_DNA"/>
</dbReference>
<evidence type="ECO:0000313" key="2">
    <source>
        <dbReference type="Proteomes" id="UP000677537"/>
    </source>
</evidence>